<feature type="transmembrane region" description="Helical" evidence="7">
    <location>
        <begin position="148"/>
        <end position="172"/>
    </location>
</feature>
<keyword evidence="9" id="KW-1185">Reference proteome</keyword>
<keyword evidence="2 6" id="KW-0813">Transport</keyword>
<evidence type="ECO:0000256" key="7">
    <source>
        <dbReference type="SAM" id="Phobius"/>
    </source>
</evidence>
<accession>A0A5C6UUG5</accession>
<feature type="transmembrane region" description="Helical" evidence="7">
    <location>
        <begin position="117"/>
        <end position="136"/>
    </location>
</feature>
<dbReference type="PANTHER" id="PTHR45724:SF13">
    <property type="entry name" value="AQUAPORIN NIP1-1-RELATED"/>
    <property type="match status" value="1"/>
</dbReference>
<dbReference type="InterPro" id="IPR022357">
    <property type="entry name" value="MIP_CS"/>
</dbReference>
<dbReference type="GO" id="GO:0015267">
    <property type="term" value="F:channel activity"/>
    <property type="evidence" value="ECO:0007669"/>
    <property type="project" value="InterPro"/>
</dbReference>
<dbReference type="InterPro" id="IPR023271">
    <property type="entry name" value="Aquaporin-like"/>
</dbReference>
<evidence type="ECO:0000313" key="8">
    <source>
        <dbReference type="EMBL" id="TXC76270.1"/>
    </source>
</evidence>
<keyword evidence="3 6" id="KW-0812">Transmembrane</keyword>
<protein>
    <submittedName>
        <fullName evidence="8">Aquaporin</fullName>
    </submittedName>
</protein>
<dbReference type="PRINTS" id="PR00783">
    <property type="entry name" value="MINTRINSICP"/>
</dbReference>
<dbReference type="PROSITE" id="PS00221">
    <property type="entry name" value="MIP"/>
    <property type="match status" value="1"/>
</dbReference>
<evidence type="ECO:0000256" key="6">
    <source>
        <dbReference type="RuleBase" id="RU000477"/>
    </source>
</evidence>
<feature type="transmembrane region" description="Helical" evidence="7">
    <location>
        <begin position="80"/>
        <end position="102"/>
    </location>
</feature>
<dbReference type="AlphaFoldDB" id="A0A5C6UUG5"/>
<dbReference type="SUPFAM" id="SSF81338">
    <property type="entry name" value="Aquaporin-like"/>
    <property type="match status" value="1"/>
</dbReference>
<feature type="transmembrane region" description="Helical" evidence="7">
    <location>
        <begin position="32"/>
        <end position="53"/>
    </location>
</feature>
<dbReference type="Proteomes" id="UP000321168">
    <property type="component" value="Unassembled WGS sequence"/>
</dbReference>
<dbReference type="Gene3D" id="1.20.1080.10">
    <property type="entry name" value="Glycerol uptake facilitator protein"/>
    <property type="match status" value="1"/>
</dbReference>
<dbReference type="RefSeq" id="WP_147015257.1">
    <property type="nucleotide sequence ID" value="NZ_VORB01000010.1"/>
</dbReference>
<reference evidence="8 9" key="1">
    <citation type="submission" date="2019-08" db="EMBL/GenBank/DDBJ databases">
        <title>Genome of Luteibaculum oceani JCM 18817.</title>
        <authorList>
            <person name="Bowman J.P."/>
        </authorList>
    </citation>
    <scope>NUCLEOTIDE SEQUENCE [LARGE SCALE GENOMIC DNA]</scope>
    <source>
        <strain evidence="8 9">JCM 18817</strain>
    </source>
</reference>
<evidence type="ECO:0000256" key="4">
    <source>
        <dbReference type="ARBA" id="ARBA00022989"/>
    </source>
</evidence>
<dbReference type="Pfam" id="PF00230">
    <property type="entry name" value="MIP"/>
    <property type="match status" value="1"/>
</dbReference>
<feature type="transmembrane region" description="Helical" evidence="7">
    <location>
        <begin position="192"/>
        <end position="211"/>
    </location>
</feature>
<dbReference type="PANTHER" id="PTHR45724">
    <property type="entry name" value="AQUAPORIN NIP2-1"/>
    <property type="match status" value="1"/>
</dbReference>
<comment type="caution">
    <text evidence="8">The sequence shown here is derived from an EMBL/GenBank/DDBJ whole genome shotgun (WGS) entry which is preliminary data.</text>
</comment>
<dbReference type="InterPro" id="IPR034294">
    <property type="entry name" value="Aquaporin_transptr"/>
</dbReference>
<evidence type="ECO:0000313" key="9">
    <source>
        <dbReference type="Proteomes" id="UP000321168"/>
    </source>
</evidence>
<gene>
    <name evidence="8" type="ORF">FRX97_10940</name>
</gene>
<evidence type="ECO:0000256" key="1">
    <source>
        <dbReference type="ARBA" id="ARBA00004141"/>
    </source>
</evidence>
<dbReference type="GO" id="GO:0016020">
    <property type="term" value="C:membrane"/>
    <property type="evidence" value="ECO:0007669"/>
    <property type="project" value="UniProtKB-SubCell"/>
</dbReference>
<dbReference type="InterPro" id="IPR000425">
    <property type="entry name" value="MIP"/>
</dbReference>
<feature type="transmembrane region" description="Helical" evidence="7">
    <location>
        <begin position="5"/>
        <end position="26"/>
    </location>
</feature>
<evidence type="ECO:0000256" key="5">
    <source>
        <dbReference type="ARBA" id="ARBA00023136"/>
    </source>
</evidence>
<evidence type="ECO:0000256" key="2">
    <source>
        <dbReference type="ARBA" id="ARBA00022448"/>
    </source>
</evidence>
<evidence type="ECO:0000256" key="3">
    <source>
        <dbReference type="ARBA" id="ARBA00022692"/>
    </source>
</evidence>
<name>A0A5C6UUG5_9FLAO</name>
<organism evidence="8 9">
    <name type="scientific">Luteibaculum oceani</name>
    <dbReference type="NCBI Taxonomy" id="1294296"/>
    <lineage>
        <taxon>Bacteria</taxon>
        <taxon>Pseudomonadati</taxon>
        <taxon>Bacteroidota</taxon>
        <taxon>Flavobacteriia</taxon>
        <taxon>Flavobacteriales</taxon>
        <taxon>Luteibaculaceae</taxon>
        <taxon>Luteibaculum</taxon>
    </lineage>
</organism>
<keyword evidence="5 7" id="KW-0472">Membrane</keyword>
<dbReference type="OrthoDB" id="9807293at2"/>
<comment type="subcellular location">
    <subcellularLocation>
        <location evidence="1">Membrane</location>
        <topology evidence="1">Multi-pass membrane protein</topology>
    </subcellularLocation>
</comment>
<proteinExistence type="inferred from homology"/>
<sequence length="218" mass="23052">MRSKLLAELIGTYGLVFAGTGAIVINELYGGVIGHLGIAASFGLIVTAMIYAFGEISGAHINPAVTLAFWMGKKFPSKNLLPYLFAQFTGAMGASLTLYLLFDEPNSLGATMPSGSAVQSLILEFILSFFLMLVILRVSTGSKETGIMAGIAIGFTVGLEALFAGPVCGASMNPFRSLAPAMVSMNLQHQWLYILGPLAGMMTATVAFKWLQPKSASR</sequence>
<keyword evidence="4 7" id="KW-1133">Transmembrane helix</keyword>
<comment type="similarity">
    <text evidence="6">Belongs to the MIP/aquaporin (TC 1.A.8) family.</text>
</comment>
<dbReference type="EMBL" id="VORB01000010">
    <property type="protein sequence ID" value="TXC76270.1"/>
    <property type="molecule type" value="Genomic_DNA"/>
</dbReference>